<keyword evidence="3 6" id="KW-0812">Transmembrane</keyword>
<feature type="transmembrane region" description="Helical" evidence="8">
    <location>
        <begin position="21"/>
        <end position="42"/>
    </location>
</feature>
<dbReference type="RefSeq" id="WP_246567607.1">
    <property type="nucleotide sequence ID" value="NZ_AP023359.1"/>
</dbReference>
<evidence type="ECO:0000256" key="4">
    <source>
        <dbReference type="ARBA" id="ARBA00022989"/>
    </source>
</evidence>
<keyword evidence="6" id="KW-0813">Transport</keyword>
<comment type="subcellular location">
    <subcellularLocation>
        <location evidence="1">Membrane</location>
        <topology evidence="1">Multi-pass membrane protein</topology>
    </subcellularLocation>
</comment>
<name>A0A810N3M7_9ACTN</name>
<feature type="compositionally biased region" description="Basic and acidic residues" evidence="7">
    <location>
        <begin position="244"/>
        <end position="253"/>
    </location>
</feature>
<dbReference type="GO" id="GO:0005886">
    <property type="term" value="C:plasma membrane"/>
    <property type="evidence" value="ECO:0007669"/>
    <property type="project" value="TreeGrafter"/>
</dbReference>
<keyword evidence="4 8" id="KW-1133">Transmembrane helix</keyword>
<feature type="transmembrane region" description="Helical" evidence="8">
    <location>
        <begin position="98"/>
        <end position="118"/>
    </location>
</feature>
<evidence type="ECO:0000313" key="9">
    <source>
        <dbReference type="EMBL" id="BCJ68072.1"/>
    </source>
</evidence>
<accession>A0A810N3M7</accession>
<evidence type="ECO:0000256" key="5">
    <source>
        <dbReference type="ARBA" id="ARBA00023136"/>
    </source>
</evidence>
<keyword evidence="5 8" id="KW-0472">Membrane</keyword>
<evidence type="ECO:0000313" key="10">
    <source>
        <dbReference type="Proteomes" id="UP000680866"/>
    </source>
</evidence>
<dbReference type="PANTHER" id="PTHR19139:SF199">
    <property type="entry name" value="MIP17260P"/>
    <property type="match status" value="1"/>
</dbReference>
<dbReference type="InterPro" id="IPR023271">
    <property type="entry name" value="Aquaporin-like"/>
</dbReference>
<dbReference type="InterPro" id="IPR000425">
    <property type="entry name" value="MIP"/>
</dbReference>
<dbReference type="PRINTS" id="PR00783">
    <property type="entry name" value="MINTRINSICP"/>
</dbReference>
<dbReference type="GO" id="GO:0015250">
    <property type="term" value="F:water channel activity"/>
    <property type="evidence" value="ECO:0007669"/>
    <property type="project" value="TreeGrafter"/>
</dbReference>
<dbReference type="InterPro" id="IPR034294">
    <property type="entry name" value="Aquaporin_transptr"/>
</dbReference>
<feature type="transmembrane region" description="Helical" evidence="8">
    <location>
        <begin position="163"/>
        <end position="179"/>
    </location>
</feature>
<feature type="region of interest" description="Disordered" evidence="7">
    <location>
        <begin position="241"/>
        <end position="264"/>
    </location>
</feature>
<dbReference type="PANTHER" id="PTHR19139">
    <property type="entry name" value="AQUAPORIN TRANSPORTER"/>
    <property type="match status" value="1"/>
</dbReference>
<evidence type="ECO:0000256" key="6">
    <source>
        <dbReference type="RuleBase" id="RU000477"/>
    </source>
</evidence>
<dbReference type="Pfam" id="PF00230">
    <property type="entry name" value="MIP"/>
    <property type="match status" value="1"/>
</dbReference>
<feature type="transmembrane region" description="Helical" evidence="8">
    <location>
        <begin position="62"/>
        <end position="86"/>
    </location>
</feature>
<protein>
    <submittedName>
        <fullName evidence="9">MIP family protein</fullName>
    </submittedName>
</protein>
<dbReference type="KEGG" id="pry:Prubr_50930"/>
<sequence length="264" mass="27097">MSDQGPDRPQPHSMTPVIRAAVAELVGTAFLVATVIGSGIAATRLSPNDVGLQLLQNSLITGGILVALILALQPVSAAFNPVVTLVELALGAVKATTAAVLIAAQLVGGFVGAVVANLMFDLAAVSISGTQRDTPNLWLGEVVATLGLVMVIFGMARSGRTNTIAVGVAGYITAAYWFTSSTSFANPAVTVARMFSDTFAGITPSSVLPFILMQLVGGGLAYALVRLLYPDAPARAARIVRQRGATDDSKTDAPDMSADTVASR</sequence>
<keyword evidence="10" id="KW-1185">Reference proteome</keyword>
<feature type="transmembrane region" description="Helical" evidence="8">
    <location>
        <begin position="138"/>
        <end position="156"/>
    </location>
</feature>
<dbReference type="Gene3D" id="1.20.1080.10">
    <property type="entry name" value="Glycerol uptake facilitator protein"/>
    <property type="match status" value="2"/>
</dbReference>
<evidence type="ECO:0000256" key="7">
    <source>
        <dbReference type="SAM" id="MobiDB-lite"/>
    </source>
</evidence>
<organism evidence="9 10">
    <name type="scientific">Polymorphospora rubra</name>
    <dbReference type="NCBI Taxonomy" id="338584"/>
    <lineage>
        <taxon>Bacteria</taxon>
        <taxon>Bacillati</taxon>
        <taxon>Actinomycetota</taxon>
        <taxon>Actinomycetes</taxon>
        <taxon>Micromonosporales</taxon>
        <taxon>Micromonosporaceae</taxon>
        <taxon>Polymorphospora</taxon>
    </lineage>
</organism>
<proteinExistence type="inferred from homology"/>
<comment type="similarity">
    <text evidence="2 6">Belongs to the MIP/aquaporin (TC 1.A.8) family.</text>
</comment>
<evidence type="ECO:0000256" key="8">
    <source>
        <dbReference type="SAM" id="Phobius"/>
    </source>
</evidence>
<dbReference type="Proteomes" id="UP000680866">
    <property type="component" value="Chromosome"/>
</dbReference>
<feature type="transmembrane region" description="Helical" evidence="8">
    <location>
        <begin position="199"/>
        <end position="225"/>
    </location>
</feature>
<evidence type="ECO:0000256" key="1">
    <source>
        <dbReference type="ARBA" id="ARBA00004141"/>
    </source>
</evidence>
<gene>
    <name evidence="9" type="ORF">Prubr_50930</name>
</gene>
<dbReference type="SUPFAM" id="SSF81338">
    <property type="entry name" value="Aquaporin-like"/>
    <property type="match status" value="1"/>
</dbReference>
<evidence type="ECO:0000256" key="2">
    <source>
        <dbReference type="ARBA" id="ARBA00006175"/>
    </source>
</evidence>
<dbReference type="AlphaFoldDB" id="A0A810N3M7"/>
<dbReference type="EMBL" id="AP023359">
    <property type="protein sequence ID" value="BCJ68072.1"/>
    <property type="molecule type" value="Genomic_DNA"/>
</dbReference>
<reference evidence="9" key="1">
    <citation type="submission" date="2020-08" db="EMBL/GenBank/DDBJ databases">
        <title>Whole genome shotgun sequence of Polymorphospora rubra NBRC 101157.</title>
        <authorList>
            <person name="Komaki H."/>
            <person name="Tamura T."/>
        </authorList>
    </citation>
    <scope>NUCLEOTIDE SEQUENCE</scope>
    <source>
        <strain evidence="9">NBRC 101157</strain>
    </source>
</reference>
<evidence type="ECO:0000256" key="3">
    <source>
        <dbReference type="ARBA" id="ARBA00022692"/>
    </source>
</evidence>